<dbReference type="PROSITE" id="PS50082">
    <property type="entry name" value="WD_REPEATS_2"/>
    <property type="match status" value="1"/>
</dbReference>
<name>A0A7S2MLY1_9STRA</name>
<sequence length="517" mass="55782">MVAVGTDSGHISVWDLERGVVVVKLGENQKNMAAVKDLDFSSDGKSLYSCSSEKDIFDWDVESGKIVRRFKGDKHGTAVVVASRDRAVLAVGSSTVRLVDLETGKRIRKFSTGHAATVRCMAFSGKYLATACEGDVRFVNIFDTEAAGEAAIQSISVSAPPSSLALCIGSLSQTAHSLFCCCENSVSVVKWSSEAGSLTESTHFSAAKLFYPAKTGSFSALAARPVVGRESSHLAVACGESSAPNFVTVCYAEEGHLKTSIELEEQQKPKSSAKTPETGKPHVIGVGKVGVGERELDDLTAPASKRAKEGDKNQLTLGERLEALSQSLKPPIEEKQEAPKADSFATVLAQALQSSDDSLLEQCLGMQDQKVIETSIDRLALDRVLPLVLKIHEKMERTPTRNLHVWLRAIVTKHTSYLMSIPDLQTKLSGLYQTLNQRISLFPKLLSLSGRLELALANVMCSNDDSAEDAASIPQAVYDDEVEDNSAGNDDNSSEEGDELGEDQDDDLDEFDDSEED</sequence>
<organism evidence="7">
    <name type="scientific">Octactis speculum</name>
    <dbReference type="NCBI Taxonomy" id="3111310"/>
    <lineage>
        <taxon>Eukaryota</taxon>
        <taxon>Sar</taxon>
        <taxon>Stramenopiles</taxon>
        <taxon>Ochrophyta</taxon>
        <taxon>Dictyochophyceae</taxon>
        <taxon>Dictyochales</taxon>
        <taxon>Dictyochaceae</taxon>
        <taxon>Octactis</taxon>
    </lineage>
</organism>
<comment type="subcellular location">
    <subcellularLocation>
        <location evidence="1">Nucleus</location>
    </subcellularLocation>
</comment>
<dbReference type="PANTHER" id="PTHR44267">
    <property type="entry name" value="WD REPEAT-CONTAINING PROTEIN 43"/>
    <property type="match status" value="1"/>
</dbReference>
<evidence type="ECO:0000256" key="5">
    <source>
        <dbReference type="SAM" id="MobiDB-lite"/>
    </source>
</evidence>
<evidence type="ECO:0000256" key="3">
    <source>
        <dbReference type="ARBA" id="ARBA00038335"/>
    </source>
</evidence>
<accession>A0A7S2MLY1</accession>
<dbReference type="Pfam" id="PF04003">
    <property type="entry name" value="Utp12"/>
    <property type="match status" value="1"/>
</dbReference>
<dbReference type="SUPFAM" id="SSF50978">
    <property type="entry name" value="WD40 repeat-like"/>
    <property type="match status" value="1"/>
</dbReference>
<keyword evidence="4" id="KW-0853">WD repeat</keyword>
<evidence type="ECO:0000259" key="6">
    <source>
        <dbReference type="Pfam" id="PF04003"/>
    </source>
</evidence>
<comment type="similarity">
    <text evidence="3">Belongs to the UTP5 family.</text>
</comment>
<proteinExistence type="inferred from homology"/>
<evidence type="ECO:0000256" key="1">
    <source>
        <dbReference type="ARBA" id="ARBA00004123"/>
    </source>
</evidence>
<dbReference type="Gene3D" id="2.130.10.10">
    <property type="entry name" value="YVTN repeat-like/Quinoprotein amine dehydrogenase"/>
    <property type="match status" value="1"/>
</dbReference>
<dbReference type="GO" id="GO:0005730">
    <property type="term" value="C:nucleolus"/>
    <property type="evidence" value="ECO:0007669"/>
    <property type="project" value="TreeGrafter"/>
</dbReference>
<evidence type="ECO:0000313" key="7">
    <source>
        <dbReference type="EMBL" id="CAD9490946.1"/>
    </source>
</evidence>
<feature type="region of interest" description="Disordered" evidence="5">
    <location>
        <begin position="469"/>
        <end position="517"/>
    </location>
</feature>
<evidence type="ECO:0000256" key="4">
    <source>
        <dbReference type="PROSITE-ProRule" id="PRU00221"/>
    </source>
</evidence>
<evidence type="ECO:0000256" key="2">
    <source>
        <dbReference type="ARBA" id="ARBA00023242"/>
    </source>
</evidence>
<dbReference type="InterPro" id="IPR015943">
    <property type="entry name" value="WD40/YVTN_repeat-like_dom_sf"/>
</dbReference>
<keyword evidence="2" id="KW-0539">Nucleus</keyword>
<dbReference type="EMBL" id="HBGS01061105">
    <property type="protein sequence ID" value="CAD9490946.1"/>
    <property type="molecule type" value="Transcribed_RNA"/>
</dbReference>
<feature type="region of interest" description="Disordered" evidence="5">
    <location>
        <begin position="261"/>
        <end position="285"/>
    </location>
</feature>
<protein>
    <recommendedName>
        <fullName evidence="6">Small-subunit processome Utp12 domain-containing protein</fullName>
    </recommendedName>
</protein>
<feature type="repeat" description="WD" evidence="4">
    <location>
        <begin position="28"/>
        <end position="69"/>
    </location>
</feature>
<feature type="compositionally biased region" description="Acidic residues" evidence="5">
    <location>
        <begin position="492"/>
        <end position="517"/>
    </location>
</feature>
<dbReference type="InterPro" id="IPR036322">
    <property type="entry name" value="WD40_repeat_dom_sf"/>
</dbReference>
<feature type="domain" description="Small-subunit processome Utp12" evidence="6">
    <location>
        <begin position="356"/>
        <end position="456"/>
    </location>
</feature>
<dbReference type="InterPro" id="IPR052414">
    <property type="entry name" value="U3_snoRNA-assoc_WDR"/>
</dbReference>
<dbReference type="PANTHER" id="PTHR44267:SF1">
    <property type="entry name" value="WD REPEAT-CONTAINING PROTEIN 43"/>
    <property type="match status" value="1"/>
</dbReference>
<dbReference type="GO" id="GO:0000462">
    <property type="term" value="P:maturation of SSU-rRNA from tricistronic rRNA transcript (SSU-rRNA, 5.8S rRNA, LSU-rRNA)"/>
    <property type="evidence" value="ECO:0007669"/>
    <property type="project" value="TreeGrafter"/>
</dbReference>
<dbReference type="InterPro" id="IPR001680">
    <property type="entry name" value="WD40_rpt"/>
</dbReference>
<dbReference type="SMART" id="SM00320">
    <property type="entry name" value="WD40"/>
    <property type="match status" value="3"/>
</dbReference>
<reference evidence="7" key="1">
    <citation type="submission" date="2021-01" db="EMBL/GenBank/DDBJ databases">
        <authorList>
            <person name="Corre E."/>
            <person name="Pelletier E."/>
            <person name="Niang G."/>
            <person name="Scheremetjew M."/>
            <person name="Finn R."/>
            <person name="Kale V."/>
            <person name="Holt S."/>
            <person name="Cochrane G."/>
            <person name="Meng A."/>
            <person name="Brown T."/>
            <person name="Cohen L."/>
        </authorList>
    </citation>
    <scope>NUCLEOTIDE SEQUENCE</scope>
    <source>
        <strain evidence="7">CCMP1381</strain>
    </source>
</reference>
<gene>
    <name evidence="7" type="ORF">DSPE1174_LOCUS31867</name>
</gene>
<dbReference type="InterPro" id="IPR007148">
    <property type="entry name" value="SSU_processome_Utp12"/>
</dbReference>
<dbReference type="AlphaFoldDB" id="A0A7S2MLY1"/>